<dbReference type="EMBL" id="DSRT01000114">
    <property type="protein sequence ID" value="HGW29700.1"/>
    <property type="molecule type" value="Genomic_DNA"/>
</dbReference>
<feature type="transmembrane region" description="Helical" evidence="1">
    <location>
        <begin position="102"/>
        <end position="128"/>
    </location>
</feature>
<keyword evidence="1" id="KW-0472">Membrane</keyword>
<evidence type="ECO:0000313" key="2">
    <source>
        <dbReference type="EMBL" id="HGW29700.1"/>
    </source>
</evidence>
<gene>
    <name evidence="2" type="ORF">ENR63_02135</name>
</gene>
<keyword evidence="1" id="KW-0812">Transmembrane</keyword>
<dbReference type="AlphaFoldDB" id="A0A7C4XTU7"/>
<accession>A0A7C4XTU7</accession>
<organism evidence="2">
    <name type="scientific">candidate division WWE3 bacterium</name>
    <dbReference type="NCBI Taxonomy" id="2053526"/>
    <lineage>
        <taxon>Bacteria</taxon>
        <taxon>Katanobacteria</taxon>
    </lineage>
</organism>
<proteinExistence type="predicted"/>
<reference evidence="2" key="1">
    <citation type="journal article" date="2020" name="mSystems">
        <title>Genome- and Community-Level Interaction Insights into Carbon Utilization and Element Cycling Functions of Hydrothermarchaeota in Hydrothermal Sediment.</title>
        <authorList>
            <person name="Zhou Z."/>
            <person name="Liu Y."/>
            <person name="Xu W."/>
            <person name="Pan J."/>
            <person name="Luo Z.H."/>
            <person name="Li M."/>
        </authorList>
    </citation>
    <scope>NUCLEOTIDE SEQUENCE [LARGE SCALE GENOMIC DNA]</scope>
    <source>
        <strain evidence="2">SpSt-417</strain>
    </source>
</reference>
<name>A0A7C4XTU7_UNCKA</name>
<evidence type="ECO:0000256" key="1">
    <source>
        <dbReference type="SAM" id="Phobius"/>
    </source>
</evidence>
<protein>
    <submittedName>
        <fullName evidence="2">Uncharacterized protein</fullName>
    </submittedName>
</protein>
<comment type="caution">
    <text evidence="2">The sequence shown here is derived from an EMBL/GenBank/DDBJ whole genome shotgun (WGS) entry which is preliminary data.</text>
</comment>
<feature type="transmembrane region" description="Helical" evidence="1">
    <location>
        <begin position="164"/>
        <end position="181"/>
    </location>
</feature>
<feature type="transmembrane region" description="Helical" evidence="1">
    <location>
        <begin position="12"/>
        <end position="29"/>
    </location>
</feature>
<feature type="transmembrane region" description="Helical" evidence="1">
    <location>
        <begin position="36"/>
        <end position="60"/>
    </location>
</feature>
<keyword evidence="1" id="KW-1133">Transmembrane helix</keyword>
<sequence length="182" mass="20931">MIKKGFLRLYKVPILLSLTFFVVLLALKVERDVIDIALMLAGSLAGTFLLDLDYIIHAYFVEPEKPSSALVRDYVKHKDVQGLLVFGQVHKFDFEDRTLNSALFQLILGGAAIFVMTSTITVFLKVLIASAFLNSIYRFIEEYIQGHVEKWFWSFKMEMKPLNIYLYLLILAAGVVYDIYIF</sequence>